<keyword evidence="7" id="KW-1185">Reference proteome</keyword>
<keyword evidence="2" id="KW-0813">Transport</keyword>
<dbReference type="PANTHER" id="PTHR42798:SF6">
    <property type="entry name" value="CELL DIVISION ATP-BINDING PROTEIN FTSE"/>
    <property type="match status" value="1"/>
</dbReference>
<dbReference type="Pfam" id="PF00005">
    <property type="entry name" value="ABC_tran"/>
    <property type="match status" value="1"/>
</dbReference>
<evidence type="ECO:0000256" key="4">
    <source>
        <dbReference type="ARBA" id="ARBA00022840"/>
    </source>
</evidence>
<feature type="domain" description="ABC transporter" evidence="5">
    <location>
        <begin position="2"/>
        <end position="225"/>
    </location>
</feature>
<dbReference type="InterPro" id="IPR027417">
    <property type="entry name" value="P-loop_NTPase"/>
</dbReference>
<reference evidence="6 7" key="1">
    <citation type="submission" date="2019-08" db="EMBL/GenBank/DDBJ databases">
        <title>In-depth cultivation of the pig gut microbiome towards novel bacterial diversity and tailored functional studies.</title>
        <authorList>
            <person name="Wylensek D."/>
            <person name="Hitch T.C.A."/>
            <person name="Clavel T."/>
        </authorList>
    </citation>
    <scope>NUCLEOTIDE SEQUENCE [LARGE SCALE GENOMIC DNA]</scope>
    <source>
        <strain evidence="6 7">WCA-383-APC-5B</strain>
    </source>
</reference>
<comment type="caution">
    <text evidence="6">The sequence shown here is derived from an EMBL/GenBank/DDBJ whole genome shotgun (WGS) entry which is preliminary data.</text>
</comment>
<dbReference type="RefSeq" id="WP_154530531.1">
    <property type="nucleotide sequence ID" value="NZ_JAQXTV010000001.1"/>
</dbReference>
<keyword evidence="4 6" id="KW-0067">ATP-binding</keyword>
<gene>
    <name evidence="6" type="ORF">FYJ33_04275</name>
</gene>
<dbReference type="GO" id="GO:0016887">
    <property type="term" value="F:ATP hydrolysis activity"/>
    <property type="evidence" value="ECO:0007669"/>
    <property type="project" value="InterPro"/>
</dbReference>
<name>A0A7X2MX16_9CLOT</name>
<dbReference type="InterPro" id="IPR017911">
    <property type="entry name" value="MacB-like_ATP-bd"/>
</dbReference>
<evidence type="ECO:0000256" key="1">
    <source>
        <dbReference type="ARBA" id="ARBA00005417"/>
    </source>
</evidence>
<dbReference type="SUPFAM" id="SSF52540">
    <property type="entry name" value="P-loop containing nucleoside triphosphate hydrolases"/>
    <property type="match status" value="1"/>
</dbReference>
<dbReference type="PANTHER" id="PTHR42798">
    <property type="entry name" value="LIPOPROTEIN-RELEASING SYSTEM ATP-BINDING PROTEIN LOLD"/>
    <property type="match status" value="1"/>
</dbReference>
<dbReference type="EMBL" id="VULX01000003">
    <property type="protein sequence ID" value="MSR90651.1"/>
    <property type="molecule type" value="Genomic_DNA"/>
</dbReference>
<evidence type="ECO:0000256" key="3">
    <source>
        <dbReference type="ARBA" id="ARBA00022741"/>
    </source>
</evidence>
<dbReference type="InterPro" id="IPR003593">
    <property type="entry name" value="AAA+_ATPase"/>
</dbReference>
<dbReference type="AlphaFoldDB" id="A0A7X2MX16"/>
<dbReference type="InterPro" id="IPR017871">
    <property type="entry name" value="ABC_transporter-like_CS"/>
</dbReference>
<comment type="similarity">
    <text evidence="1">Belongs to the ABC transporter superfamily.</text>
</comment>
<proteinExistence type="inferred from homology"/>
<dbReference type="GO" id="GO:0022857">
    <property type="term" value="F:transmembrane transporter activity"/>
    <property type="evidence" value="ECO:0007669"/>
    <property type="project" value="UniProtKB-ARBA"/>
</dbReference>
<dbReference type="GO" id="GO:0005524">
    <property type="term" value="F:ATP binding"/>
    <property type="evidence" value="ECO:0007669"/>
    <property type="project" value="UniProtKB-KW"/>
</dbReference>
<evidence type="ECO:0000259" key="5">
    <source>
        <dbReference type="PROSITE" id="PS50893"/>
    </source>
</evidence>
<dbReference type="PROSITE" id="PS50893">
    <property type="entry name" value="ABC_TRANSPORTER_2"/>
    <property type="match status" value="1"/>
</dbReference>
<organism evidence="6 7">
    <name type="scientific">Inconstantimicrobium porci</name>
    <dbReference type="NCBI Taxonomy" id="2652291"/>
    <lineage>
        <taxon>Bacteria</taxon>
        <taxon>Bacillati</taxon>
        <taxon>Bacillota</taxon>
        <taxon>Clostridia</taxon>
        <taxon>Eubacteriales</taxon>
        <taxon>Clostridiaceae</taxon>
        <taxon>Inconstantimicrobium</taxon>
    </lineage>
</organism>
<keyword evidence="3" id="KW-0547">Nucleotide-binding</keyword>
<evidence type="ECO:0000256" key="2">
    <source>
        <dbReference type="ARBA" id="ARBA00022448"/>
    </source>
</evidence>
<evidence type="ECO:0000313" key="6">
    <source>
        <dbReference type="EMBL" id="MSR90651.1"/>
    </source>
</evidence>
<sequence>MIEAENITKVYKTGAVEYKALDNVSLTIKRGEFIAIMGPSGSGKSTLMNILACLDRFDSGRYKLNGKDITFMNDNQLAKIRNKEIGFVFQNFNLLPKLNLLENVELPMIYAGVGKKARHDTAMKALEKVKLTKWYKHKPSEISGGQRQRVAIARSLVNKPFVIMADEPTGNLDSAVSIEVMHIFQELNEDGVTIVMVTHEEDIARFAQRIITVKDGRIVSDESAN</sequence>
<evidence type="ECO:0000313" key="7">
    <source>
        <dbReference type="Proteomes" id="UP000460287"/>
    </source>
</evidence>
<dbReference type="SMART" id="SM00382">
    <property type="entry name" value="AAA"/>
    <property type="match status" value="1"/>
</dbReference>
<protein>
    <submittedName>
        <fullName evidence="6">ABC transporter ATP-binding protein</fullName>
    </submittedName>
</protein>
<dbReference type="GO" id="GO:0098796">
    <property type="term" value="C:membrane protein complex"/>
    <property type="evidence" value="ECO:0007669"/>
    <property type="project" value="UniProtKB-ARBA"/>
</dbReference>
<dbReference type="FunFam" id="3.40.50.300:FF:000032">
    <property type="entry name" value="Export ABC transporter ATP-binding protein"/>
    <property type="match status" value="1"/>
</dbReference>
<dbReference type="CDD" id="cd03255">
    <property type="entry name" value="ABC_MJ0796_LolCDE_FtsE"/>
    <property type="match status" value="1"/>
</dbReference>
<dbReference type="PROSITE" id="PS00211">
    <property type="entry name" value="ABC_TRANSPORTER_1"/>
    <property type="match status" value="1"/>
</dbReference>
<dbReference type="InterPro" id="IPR003439">
    <property type="entry name" value="ABC_transporter-like_ATP-bd"/>
</dbReference>
<dbReference type="Gene3D" id="3.40.50.300">
    <property type="entry name" value="P-loop containing nucleotide triphosphate hydrolases"/>
    <property type="match status" value="1"/>
</dbReference>
<dbReference type="Proteomes" id="UP000460287">
    <property type="component" value="Unassembled WGS sequence"/>
</dbReference>
<accession>A0A7X2MX16</accession>